<comment type="caution">
    <text evidence="2">The sequence shown here is derived from an EMBL/GenBank/DDBJ whole genome shotgun (WGS) entry which is preliminary data.</text>
</comment>
<protein>
    <submittedName>
        <fullName evidence="2">Uncharacterized protein</fullName>
    </submittedName>
</protein>
<sequence length="125" mass="13108">MRRVHSRAAAVGPTSRAKGGVAPTAGTAVTTVMASRASSPPSMLWARYPSARSVAGPEGGEHPHLVSERRDDEEEDGDHGRHGDVVGADRERCPDETAVGSLLKPGWDEIARPPAPAPLTRIPAC</sequence>
<evidence type="ECO:0000256" key="1">
    <source>
        <dbReference type="SAM" id="MobiDB-lite"/>
    </source>
</evidence>
<feature type="region of interest" description="Disordered" evidence="1">
    <location>
        <begin position="1"/>
        <end position="25"/>
    </location>
</feature>
<feature type="compositionally biased region" description="Basic and acidic residues" evidence="1">
    <location>
        <begin position="78"/>
        <end position="95"/>
    </location>
</feature>
<name>A0ABN3IDM7_9ACTN</name>
<accession>A0ABN3IDM7</accession>
<evidence type="ECO:0000313" key="3">
    <source>
        <dbReference type="Proteomes" id="UP001501231"/>
    </source>
</evidence>
<proteinExistence type="predicted"/>
<feature type="compositionally biased region" description="Basic and acidic residues" evidence="1">
    <location>
        <begin position="59"/>
        <end position="70"/>
    </location>
</feature>
<reference evidence="2 3" key="1">
    <citation type="journal article" date="2019" name="Int. J. Syst. Evol. Microbiol.">
        <title>The Global Catalogue of Microorganisms (GCM) 10K type strain sequencing project: providing services to taxonomists for standard genome sequencing and annotation.</title>
        <authorList>
            <consortium name="The Broad Institute Genomics Platform"/>
            <consortium name="The Broad Institute Genome Sequencing Center for Infectious Disease"/>
            <person name="Wu L."/>
            <person name="Ma J."/>
        </authorList>
    </citation>
    <scope>NUCLEOTIDE SEQUENCE [LARGE SCALE GENOMIC DNA]</scope>
    <source>
        <strain evidence="2 3">JCM 3325</strain>
    </source>
</reference>
<feature type="region of interest" description="Disordered" evidence="1">
    <location>
        <begin position="51"/>
        <end position="125"/>
    </location>
</feature>
<keyword evidence="3" id="KW-1185">Reference proteome</keyword>
<evidence type="ECO:0000313" key="2">
    <source>
        <dbReference type="EMBL" id="GAA2400859.1"/>
    </source>
</evidence>
<organism evidence="2 3">
    <name type="scientific">Actinomadura vinacea</name>
    <dbReference type="NCBI Taxonomy" id="115336"/>
    <lineage>
        <taxon>Bacteria</taxon>
        <taxon>Bacillati</taxon>
        <taxon>Actinomycetota</taxon>
        <taxon>Actinomycetes</taxon>
        <taxon>Streptosporangiales</taxon>
        <taxon>Thermomonosporaceae</taxon>
        <taxon>Actinomadura</taxon>
    </lineage>
</organism>
<gene>
    <name evidence="2" type="ORF">GCM10010191_05090</name>
</gene>
<dbReference type="Proteomes" id="UP001501231">
    <property type="component" value="Unassembled WGS sequence"/>
</dbReference>
<dbReference type="EMBL" id="BAAARW010000002">
    <property type="protein sequence ID" value="GAA2400859.1"/>
    <property type="molecule type" value="Genomic_DNA"/>
</dbReference>